<dbReference type="OrthoDB" id="3056038at2759"/>
<gene>
    <name evidence="1" type="ORF">PILCRDRAFT_622798</name>
</gene>
<organism evidence="1 2">
    <name type="scientific">Piloderma croceum (strain F 1598)</name>
    <dbReference type="NCBI Taxonomy" id="765440"/>
    <lineage>
        <taxon>Eukaryota</taxon>
        <taxon>Fungi</taxon>
        <taxon>Dikarya</taxon>
        <taxon>Basidiomycota</taxon>
        <taxon>Agaricomycotina</taxon>
        <taxon>Agaricomycetes</taxon>
        <taxon>Agaricomycetidae</taxon>
        <taxon>Atheliales</taxon>
        <taxon>Atheliaceae</taxon>
        <taxon>Piloderma</taxon>
    </lineage>
</organism>
<dbReference type="AlphaFoldDB" id="A0A0C3ATQ7"/>
<dbReference type="InterPro" id="IPR059179">
    <property type="entry name" value="MLKL-like_MCAfunc"/>
</dbReference>
<name>A0A0C3ATQ7_PILCF</name>
<dbReference type="HOGENOM" id="CLU_1482554_0_0_1"/>
<reference evidence="1 2" key="1">
    <citation type="submission" date="2014-04" db="EMBL/GenBank/DDBJ databases">
        <authorList>
            <consortium name="DOE Joint Genome Institute"/>
            <person name="Kuo A."/>
            <person name="Tarkka M."/>
            <person name="Buscot F."/>
            <person name="Kohler A."/>
            <person name="Nagy L.G."/>
            <person name="Floudas D."/>
            <person name="Copeland A."/>
            <person name="Barry K.W."/>
            <person name="Cichocki N."/>
            <person name="Veneault-Fourrey C."/>
            <person name="LaButti K."/>
            <person name="Lindquist E.A."/>
            <person name="Lipzen A."/>
            <person name="Lundell T."/>
            <person name="Morin E."/>
            <person name="Murat C."/>
            <person name="Sun H."/>
            <person name="Tunlid A."/>
            <person name="Henrissat B."/>
            <person name="Grigoriev I.V."/>
            <person name="Hibbett D.S."/>
            <person name="Martin F."/>
            <person name="Nordberg H.P."/>
            <person name="Cantor M.N."/>
            <person name="Hua S.X."/>
        </authorList>
    </citation>
    <scope>NUCLEOTIDE SEQUENCE [LARGE SCALE GENOMIC DNA]</scope>
    <source>
        <strain evidence="1 2">F 1598</strain>
    </source>
</reference>
<dbReference type="Proteomes" id="UP000054166">
    <property type="component" value="Unassembled WGS sequence"/>
</dbReference>
<reference evidence="2" key="2">
    <citation type="submission" date="2015-01" db="EMBL/GenBank/DDBJ databases">
        <title>Evolutionary Origins and Diversification of the Mycorrhizal Mutualists.</title>
        <authorList>
            <consortium name="DOE Joint Genome Institute"/>
            <consortium name="Mycorrhizal Genomics Consortium"/>
            <person name="Kohler A."/>
            <person name="Kuo A."/>
            <person name="Nagy L.G."/>
            <person name="Floudas D."/>
            <person name="Copeland A."/>
            <person name="Barry K.W."/>
            <person name="Cichocki N."/>
            <person name="Veneault-Fourrey C."/>
            <person name="LaButti K."/>
            <person name="Lindquist E.A."/>
            <person name="Lipzen A."/>
            <person name="Lundell T."/>
            <person name="Morin E."/>
            <person name="Murat C."/>
            <person name="Riley R."/>
            <person name="Ohm R."/>
            <person name="Sun H."/>
            <person name="Tunlid A."/>
            <person name="Henrissat B."/>
            <person name="Grigoriev I.V."/>
            <person name="Hibbett D.S."/>
            <person name="Martin F."/>
        </authorList>
    </citation>
    <scope>NUCLEOTIDE SEQUENCE [LARGE SCALE GENOMIC DNA]</scope>
    <source>
        <strain evidence="2">F 1598</strain>
    </source>
</reference>
<protein>
    <recommendedName>
        <fullName evidence="3">Fungal STAND N-terminal Goodbye domain-containing protein</fullName>
    </recommendedName>
</protein>
<proteinExistence type="predicted"/>
<accession>A0A0C3ATQ7</accession>
<evidence type="ECO:0008006" key="3">
    <source>
        <dbReference type="Google" id="ProtNLM"/>
    </source>
</evidence>
<sequence length="182" mass="20051">MSDLMRRKLDSIKAKLPSKTQMATALSLLHMSLNVFKEVASKTPVPGLSEGVKALVIVLEVIQKAWQNADDVESFAKCIQELTATLERATGGDASLSPSMQDRIQRLSQTWIASAERLQDIGSQSRLKRLAKFEIDAQVIADVIATVTWSIRSFTVETLLAIEFALDVRYCILSGVLELTSL</sequence>
<keyword evidence="2" id="KW-1185">Reference proteome</keyword>
<dbReference type="EMBL" id="KN833026">
    <property type="protein sequence ID" value="KIM77313.1"/>
    <property type="molecule type" value="Genomic_DNA"/>
</dbReference>
<dbReference type="InParanoid" id="A0A0C3ATQ7"/>
<evidence type="ECO:0000313" key="1">
    <source>
        <dbReference type="EMBL" id="KIM77313.1"/>
    </source>
</evidence>
<evidence type="ECO:0000313" key="2">
    <source>
        <dbReference type="Proteomes" id="UP000054166"/>
    </source>
</evidence>
<dbReference type="CDD" id="cd21037">
    <property type="entry name" value="MLKL_NTD"/>
    <property type="match status" value="1"/>
</dbReference>